<evidence type="ECO:0000313" key="3">
    <source>
        <dbReference type="EnsemblMetazoa" id="CJA07263.1"/>
    </source>
</evidence>
<protein>
    <recommendedName>
        <fullName evidence="2">NTF2-like domain-containing protein</fullName>
    </recommendedName>
</protein>
<feature type="signal peptide" evidence="1">
    <location>
        <begin position="1"/>
        <end position="18"/>
    </location>
</feature>
<dbReference type="Proteomes" id="UP000005237">
    <property type="component" value="Unassembled WGS sequence"/>
</dbReference>
<dbReference type="InterPro" id="IPR058721">
    <property type="entry name" value="NTF2_3"/>
</dbReference>
<dbReference type="PANTHER" id="PTHR33940:SF1">
    <property type="entry name" value="APOLIPOPHORIN-RELATED"/>
    <property type="match status" value="1"/>
</dbReference>
<sequence>MRGLQLFAVSILFGALNADYKPFFPDPEPDVIYFIKKINAAINIKAKSVIPTLFENEFIFKDCSRDLDKSQVVEVISSLNISTRFSYVISYKLDSAIFIRTNVIRFGARIRGFGDEFDAVFILKNGIENSKLVSGHILGCERNMFGEAKDGSEVTVNKFLLSMESVIASGNVAHFGIFFEDIFVYNGCRANFGKNEVIQLLARLPKGTRPVFNLNWSKYLANNVILYQVTARGVGPKDVTAMFSIRVVNNLWLLTSGRTVKC</sequence>
<dbReference type="AlphaFoldDB" id="A0A8R1DNI0"/>
<dbReference type="Pfam" id="PF26530">
    <property type="entry name" value="NTF2_3"/>
    <property type="match status" value="2"/>
</dbReference>
<reference evidence="4" key="1">
    <citation type="submission" date="2010-08" db="EMBL/GenBank/DDBJ databases">
        <authorList>
            <consortium name="Caenorhabditis japonica Sequencing Consortium"/>
            <person name="Wilson R.K."/>
        </authorList>
    </citation>
    <scope>NUCLEOTIDE SEQUENCE [LARGE SCALE GENOMIC DNA]</scope>
    <source>
        <strain evidence="4">DF5081</strain>
    </source>
</reference>
<reference evidence="3" key="2">
    <citation type="submission" date="2022-06" db="UniProtKB">
        <authorList>
            <consortium name="EnsemblMetazoa"/>
        </authorList>
    </citation>
    <scope>IDENTIFICATION</scope>
    <source>
        <strain evidence="3">DF5081</strain>
    </source>
</reference>
<dbReference type="PANTHER" id="PTHR33940">
    <property type="entry name" value="PROTEIN CBG13625"/>
    <property type="match status" value="1"/>
</dbReference>
<name>A0A8R1DNI0_CAEJA</name>
<keyword evidence="1" id="KW-0732">Signal</keyword>
<organism evidence="3 4">
    <name type="scientific">Caenorhabditis japonica</name>
    <dbReference type="NCBI Taxonomy" id="281687"/>
    <lineage>
        <taxon>Eukaryota</taxon>
        <taxon>Metazoa</taxon>
        <taxon>Ecdysozoa</taxon>
        <taxon>Nematoda</taxon>
        <taxon>Chromadorea</taxon>
        <taxon>Rhabditida</taxon>
        <taxon>Rhabditina</taxon>
        <taxon>Rhabditomorpha</taxon>
        <taxon>Rhabditoidea</taxon>
        <taxon>Rhabditidae</taxon>
        <taxon>Peloderinae</taxon>
        <taxon>Caenorhabditis</taxon>
    </lineage>
</organism>
<evidence type="ECO:0000313" key="4">
    <source>
        <dbReference type="Proteomes" id="UP000005237"/>
    </source>
</evidence>
<keyword evidence="4" id="KW-1185">Reference proteome</keyword>
<dbReference type="EnsemblMetazoa" id="CJA07263.1">
    <property type="protein sequence ID" value="CJA07263.1"/>
    <property type="gene ID" value="WBGene00126467"/>
</dbReference>
<accession>A0A8R1DNI0</accession>
<feature type="domain" description="NTF2-like" evidence="2">
    <location>
        <begin position="154"/>
        <end position="262"/>
    </location>
</feature>
<feature type="domain" description="NTF2-like" evidence="2">
    <location>
        <begin position="32"/>
        <end position="142"/>
    </location>
</feature>
<evidence type="ECO:0000256" key="1">
    <source>
        <dbReference type="SAM" id="SignalP"/>
    </source>
</evidence>
<dbReference type="OMA" id="GIAHECK"/>
<feature type="chain" id="PRO_5035881553" description="NTF2-like domain-containing protein" evidence="1">
    <location>
        <begin position="19"/>
        <end position="262"/>
    </location>
</feature>
<proteinExistence type="predicted"/>
<evidence type="ECO:0000259" key="2">
    <source>
        <dbReference type="Pfam" id="PF26530"/>
    </source>
</evidence>